<dbReference type="GO" id="GO:0016787">
    <property type="term" value="F:hydrolase activity"/>
    <property type="evidence" value="ECO:0007669"/>
    <property type="project" value="UniProtKB-KW"/>
</dbReference>
<dbReference type="NCBIfam" id="TIGR00632">
    <property type="entry name" value="vsr"/>
    <property type="match status" value="1"/>
</dbReference>
<evidence type="ECO:0000256" key="5">
    <source>
        <dbReference type="ARBA" id="ARBA00023204"/>
    </source>
</evidence>
<dbReference type="InterPro" id="IPR004603">
    <property type="entry name" value="DNA_mismatch_endonuc_vsr"/>
</dbReference>
<proteinExistence type="inferred from homology"/>
<dbReference type="EC" id="3.1.-.-" evidence="7"/>
<dbReference type="EMBL" id="JACBZF010000014">
    <property type="protein sequence ID" value="NYH97149.1"/>
    <property type="molecule type" value="Genomic_DNA"/>
</dbReference>
<sequence>MPPDVVDAATRSRMMAAIKGRDTKPEMTVRRGLHRRGFRFRLHDRALAGRPDLIFPRYRAVIFVHGCFWHGHDCPFFRWPKSRPEFWRGKIGANIERDRAAGTALRAADWRVLTIWECTFRGKTPEQHEAALDDAAAWLSGSSGEAEIRGDNNGAG</sequence>
<protein>
    <submittedName>
        <fullName evidence="7">DNA mismatch endonuclease (Patch repair protein)</fullName>
        <ecNumber evidence="7">3.1.-.-</ecNumber>
    </submittedName>
</protein>
<keyword evidence="2 7" id="KW-0255">Endonuclease</keyword>
<keyword evidence="1" id="KW-0540">Nuclease</keyword>
<evidence type="ECO:0000256" key="3">
    <source>
        <dbReference type="ARBA" id="ARBA00022763"/>
    </source>
</evidence>
<evidence type="ECO:0000313" key="7">
    <source>
        <dbReference type="EMBL" id="NYH97149.1"/>
    </source>
</evidence>
<gene>
    <name evidence="7" type="ORF">FHS75_003510</name>
</gene>
<dbReference type="Gene3D" id="3.40.960.10">
    <property type="entry name" value="VSR Endonuclease"/>
    <property type="match status" value="1"/>
</dbReference>
<evidence type="ECO:0000256" key="1">
    <source>
        <dbReference type="ARBA" id="ARBA00022722"/>
    </source>
</evidence>
<dbReference type="GO" id="GO:0004519">
    <property type="term" value="F:endonuclease activity"/>
    <property type="evidence" value="ECO:0007669"/>
    <property type="project" value="UniProtKB-KW"/>
</dbReference>
<keyword evidence="4 7" id="KW-0378">Hydrolase</keyword>
<dbReference type="InterPro" id="IPR011335">
    <property type="entry name" value="Restrct_endonuc-II-like"/>
</dbReference>
<accession>A0A7Y9XYW1</accession>
<keyword evidence="3" id="KW-0227">DNA damage</keyword>
<organism evidence="7 8">
    <name type="scientific">Novosphingobium marinum</name>
    <dbReference type="NCBI Taxonomy" id="1514948"/>
    <lineage>
        <taxon>Bacteria</taxon>
        <taxon>Pseudomonadati</taxon>
        <taxon>Pseudomonadota</taxon>
        <taxon>Alphaproteobacteria</taxon>
        <taxon>Sphingomonadales</taxon>
        <taxon>Sphingomonadaceae</taxon>
        <taxon>Novosphingobium</taxon>
    </lineage>
</organism>
<comment type="caution">
    <text evidence="7">The sequence shown here is derived from an EMBL/GenBank/DDBJ whole genome shotgun (WGS) entry which is preliminary data.</text>
</comment>
<evidence type="ECO:0000313" key="8">
    <source>
        <dbReference type="Proteomes" id="UP000522081"/>
    </source>
</evidence>
<dbReference type="GO" id="GO:0006298">
    <property type="term" value="P:mismatch repair"/>
    <property type="evidence" value="ECO:0007669"/>
    <property type="project" value="InterPro"/>
</dbReference>
<dbReference type="AlphaFoldDB" id="A0A7Y9XYW1"/>
<evidence type="ECO:0000256" key="4">
    <source>
        <dbReference type="ARBA" id="ARBA00022801"/>
    </source>
</evidence>
<reference evidence="7 8" key="1">
    <citation type="submission" date="2020-07" db="EMBL/GenBank/DDBJ databases">
        <title>Genomic Encyclopedia of Type Strains, Phase IV (KMG-IV): sequencing the most valuable type-strain genomes for metagenomic binning, comparative biology and taxonomic classification.</title>
        <authorList>
            <person name="Goeker M."/>
        </authorList>
    </citation>
    <scope>NUCLEOTIDE SEQUENCE [LARGE SCALE GENOMIC DNA]</scope>
    <source>
        <strain evidence="7 8">DSM 29043</strain>
    </source>
</reference>
<comment type="similarity">
    <text evidence="6">Belongs to the Vsr family.</text>
</comment>
<evidence type="ECO:0000256" key="2">
    <source>
        <dbReference type="ARBA" id="ARBA00022759"/>
    </source>
</evidence>
<evidence type="ECO:0000256" key="6">
    <source>
        <dbReference type="ARBA" id="ARBA00029466"/>
    </source>
</evidence>
<dbReference type="RefSeq" id="WP_244959147.1">
    <property type="nucleotide sequence ID" value="NZ_JACBZF010000014.1"/>
</dbReference>
<dbReference type="Pfam" id="PF03852">
    <property type="entry name" value="Vsr"/>
    <property type="match status" value="1"/>
</dbReference>
<keyword evidence="8" id="KW-1185">Reference proteome</keyword>
<dbReference type="Proteomes" id="UP000522081">
    <property type="component" value="Unassembled WGS sequence"/>
</dbReference>
<dbReference type="CDD" id="cd00221">
    <property type="entry name" value="Vsr"/>
    <property type="match status" value="1"/>
</dbReference>
<keyword evidence="5" id="KW-0234">DNA repair</keyword>
<dbReference type="SUPFAM" id="SSF52980">
    <property type="entry name" value="Restriction endonuclease-like"/>
    <property type="match status" value="1"/>
</dbReference>
<name>A0A7Y9XYW1_9SPHN</name>